<comment type="subcellular location">
    <subcellularLocation>
        <location evidence="3">Chromosome</location>
    </subcellularLocation>
    <subcellularLocation>
        <location evidence="4">Nucleus</location>
        <location evidence="4">Nucleolus</location>
    </subcellularLocation>
    <subcellularLocation>
        <location evidence="5">Nucleus</location>
        <location evidence="5">Nucleoplasm</location>
    </subcellularLocation>
</comment>
<dbReference type="InterPro" id="IPR042102">
    <property type="entry name" value="RNA_pol_Rpb1_3_sf"/>
</dbReference>
<dbReference type="FunFam" id="4.10.860.120:FF:000006">
    <property type="entry name" value="DNA-directed RNA polymerase subunit"/>
    <property type="match status" value="1"/>
</dbReference>
<dbReference type="CDD" id="cd01435">
    <property type="entry name" value="RNAP_I_RPA1_N"/>
    <property type="match status" value="1"/>
</dbReference>
<dbReference type="InterPro" id="IPR000722">
    <property type="entry name" value="RNA_pol_asu"/>
</dbReference>
<dbReference type="InterPro" id="IPR007080">
    <property type="entry name" value="RNA_pol_Rpb1_1"/>
</dbReference>
<feature type="domain" description="U-box" evidence="33">
    <location>
        <begin position="1638"/>
        <end position="1703"/>
    </location>
</feature>
<dbReference type="SMART" id="SM00663">
    <property type="entry name" value="RPOLA_N"/>
    <property type="match status" value="1"/>
</dbReference>
<evidence type="ECO:0000256" key="10">
    <source>
        <dbReference type="ARBA" id="ARBA00022478"/>
    </source>
</evidence>
<evidence type="ECO:0000256" key="7">
    <source>
        <dbReference type="ARBA" id="ARBA00006388"/>
    </source>
</evidence>
<dbReference type="Gene3D" id="4.10.860.120">
    <property type="entry name" value="RNA polymerase II, clamp domain"/>
    <property type="match status" value="1"/>
</dbReference>
<reference evidence="34 35" key="1">
    <citation type="submission" date="2018-03" db="EMBL/GenBank/DDBJ databases">
        <title>Draft genome sequence of Rohu Carp (Labeo rohita).</title>
        <authorList>
            <person name="Das P."/>
            <person name="Kushwaha B."/>
            <person name="Joshi C.G."/>
            <person name="Kumar D."/>
            <person name="Nagpure N.S."/>
            <person name="Sahoo L."/>
            <person name="Das S.P."/>
            <person name="Bit A."/>
            <person name="Patnaik S."/>
            <person name="Meher P.K."/>
            <person name="Jayasankar P."/>
            <person name="Koringa P.G."/>
            <person name="Patel N.V."/>
            <person name="Hinsu A.T."/>
            <person name="Kumar R."/>
            <person name="Pandey M."/>
            <person name="Agarwal S."/>
            <person name="Srivastava S."/>
            <person name="Singh M."/>
            <person name="Iquebal M.A."/>
            <person name="Jaiswal S."/>
            <person name="Angadi U.B."/>
            <person name="Kumar N."/>
            <person name="Raza M."/>
            <person name="Shah T.M."/>
            <person name="Rai A."/>
            <person name="Jena J.K."/>
        </authorList>
    </citation>
    <scope>NUCLEOTIDE SEQUENCE [LARGE SCALE GENOMIC DNA]</scope>
    <source>
        <strain evidence="34">DASCIFA01</strain>
        <tissue evidence="34">Testis</tissue>
    </source>
</reference>
<protein>
    <recommendedName>
        <fullName evidence="30 31">Multifunctional fusion protein</fullName>
    </recommendedName>
    <domain>
        <recommendedName>
            <fullName evidence="30">DNA-directed RNA polymerase subunit</fullName>
            <ecNumber evidence="30">2.7.7.6</ecNumber>
        </recommendedName>
    </domain>
    <domain>
        <recommendedName>
            <fullName evidence="31">Pre-mRNA-processing factor 19</fullName>
            <ecNumber evidence="31">2.3.2.27</ecNumber>
        </recommendedName>
    </domain>
</protein>
<dbReference type="Proteomes" id="UP000290572">
    <property type="component" value="Unassembled WGS sequence"/>
</dbReference>
<keyword evidence="18" id="KW-0677">Repeat</keyword>
<dbReference type="InterPro" id="IPR013915">
    <property type="entry name" value="Prp19_cc"/>
</dbReference>
<comment type="function">
    <text evidence="31">Ubiquitin-protein ligase which is mainly involved pre-mRNA splicing and DNA repair. Required for pre-mRNA splicing as component of the spliceosome.</text>
</comment>
<evidence type="ECO:0000256" key="30">
    <source>
        <dbReference type="RuleBase" id="RU004279"/>
    </source>
</evidence>
<comment type="catalytic activity">
    <reaction evidence="1 31">
        <text>S-ubiquitinyl-[E2 ubiquitin-conjugating enzyme]-L-cysteine + [acceptor protein]-L-lysine = [E2 ubiquitin-conjugating enzyme]-L-cysteine + N(6)-ubiquitinyl-[acceptor protein]-L-lysine.</text>
        <dbReference type="EC" id="2.3.2.27"/>
    </reaction>
</comment>
<dbReference type="InterPro" id="IPR001680">
    <property type="entry name" value="WD40_rpt"/>
</dbReference>
<dbReference type="Gene3D" id="2.40.40.20">
    <property type="match status" value="1"/>
</dbReference>
<dbReference type="CDD" id="cd16656">
    <property type="entry name" value="RING-Ubox_PRP19"/>
    <property type="match status" value="1"/>
</dbReference>
<dbReference type="GO" id="GO:0006351">
    <property type="term" value="P:DNA-templated transcription"/>
    <property type="evidence" value="ECO:0007669"/>
    <property type="project" value="InterPro"/>
</dbReference>
<evidence type="ECO:0000256" key="1">
    <source>
        <dbReference type="ARBA" id="ARBA00000900"/>
    </source>
</evidence>
<dbReference type="Gene3D" id="3.30.1490.180">
    <property type="entry name" value="RNA polymerase ii"/>
    <property type="match status" value="1"/>
</dbReference>
<evidence type="ECO:0000256" key="11">
    <source>
        <dbReference type="ARBA" id="ARBA00022553"/>
    </source>
</evidence>
<dbReference type="GO" id="GO:0070534">
    <property type="term" value="P:protein K63-linked ubiquitination"/>
    <property type="evidence" value="ECO:0007669"/>
    <property type="project" value="UniProtKB-UniRule"/>
</dbReference>
<keyword evidence="9" id="KW-0158">Chromosome</keyword>
<dbReference type="FunFam" id="1.10.132.30:FF:000004">
    <property type="entry name" value="DNA-directed RNA polymerase subunit"/>
    <property type="match status" value="1"/>
</dbReference>
<dbReference type="GO" id="GO:0005694">
    <property type="term" value="C:chromosome"/>
    <property type="evidence" value="ECO:0007669"/>
    <property type="project" value="UniProtKB-SubCell"/>
</dbReference>
<comment type="similarity">
    <text evidence="7 31">Belongs to the WD repeat PRP19 family.</text>
</comment>
<dbReference type="FunFam" id="3.30.1490.180:FF:000003">
    <property type="entry name" value="DNA-directed RNA polymerase subunit"/>
    <property type="match status" value="1"/>
</dbReference>
<dbReference type="Gene3D" id="3.30.70.2850">
    <property type="match status" value="1"/>
</dbReference>
<dbReference type="InterPro" id="IPR007081">
    <property type="entry name" value="RNA_pol_Rpb1_5"/>
</dbReference>
<keyword evidence="12 29" id="KW-0853">WD repeat</keyword>
<dbReference type="Gene3D" id="1.10.274.100">
    <property type="entry name" value="RNA polymerase Rpb1, domain 3"/>
    <property type="match status" value="1"/>
</dbReference>
<keyword evidence="16" id="KW-0479">Metal-binding</keyword>
<evidence type="ECO:0000256" key="12">
    <source>
        <dbReference type="ARBA" id="ARBA00022574"/>
    </source>
</evidence>
<keyword evidence="25 31" id="KW-0234">DNA repair</keyword>
<dbReference type="PANTHER" id="PTHR43995">
    <property type="entry name" value="PRE-MRNA-PROCESSING FACTOR 19"/>
    <property type="match status" value="1"/>
</dbReference>
<keyword evidence="21" id="KW-0862">Zinc</keyword>
<dbReference type="GO" id="GO:0005737">
    <property type="term" value="C:cytoplasm"/>
    <property type="evidence" value="ECO:0007669"/>
    <property type="project" value="TreeGrafter"/>
</dbReference>
<evidence type="ECO:0000256" key="9">
    <source>
        <dbReference type="ARBA" id="ARBA00022454"/>
    </source>
</evidence>
<keyword evidence="23 30" id="KW-0804">Transcription</keyword>
<dbReference type="InterPro" id="IPR019775">
    <property type="entry name" value="WD40_repeat_CS"/>
</dbReference>
<evidence type="ECO:0007829" key="36">
    <source>
        <dbReference type="PeptideAtlas" id="A0A498N4E6"/>
    </source>
</evidence>
<evidence type="ECO:0000256" key="18">
    <source>
        <dbReference type="ARBA" id="ARBA00022737"/>
    </source>
</evidence>
<evidence type="ECO:0000256" key="25">
    <source>
        <dbReference type="ARBA" id="ARBA00023204"/>
    </source>
</evidence>
<dbReference type="CDD" id="cd00200">
    <property type="entry name" value="WD40"/>
    <property type="match status" value="1"/>
</dbReference>
<comment type="pathway">
    <text evidence="6 31">Protein modification; protein ubiquitination.</text>
</comment>
<keyword evidence="20 31" id="KW-0833">Ubl conjugation pathway</keyword>
<comment type="subunit">
    <text evidence="31">Homotetramer.</text>
</comment>
<comment type="subunit">
    <text evidence="28">Component of the RNA polymerase I (Pol I) complex consisting of 13 subunits: a ten-subunit catalytic core composed of POLR1A/RPA1, POLR1B/RPA2, POLR1C/RPAC1, POLR1D/RPAC2, POLR1H/RPA12, POLR2E/RPABC1, POLR2F/RPABC2, POLR2H/RPABC3, POLR2K/RPABC4 and POLR2L/RPABC5; a mobile stalk subunit POLR1F/RPA43 protruding from the core and additional subunits homologous to general transcription factors POLR1E/RPA49 and POLR1G/RPA34. Part of Pol I pre-initiation complex (PIC), in which Pol I core assembles with RRN3 and promoter-bound UTBF and SL1/TIF-IB complex. Interacts (via dock II domain) with TOP2A; this interaction may assist Pol I transcription initiation by releasing supercoils occurring during DNA unwinding. Interacts with CAVIN1; this interaction induces the dissociation of Pol I complex paused at rDNA terminator sequences. Interacts with MYO1C. Interacts with ERBB2. Interacts with DDX11. Interacts with RECQL5.</text>
</comment>
<gene>
    <name evidence="34" type="ORF">ROHU_022573</name>
</gene>
<proteinExistence type="evidence at protein level"/>
<dbReference type="Pfam" id="PF00400">
    <property type="entry name" value="WD40"/>
    <property type="match status" value="4"/>
</dbReference>
<evidence type="ECO:0000256" key="20">
    <source>
        <dbReference type="ARBA" id="ARBA00022786"/>
    </source>
</evidence>
<evidence type="ECO:0000256" key="6">
    <source>
        <dbReference type="ARBA" id="ARBA00004906"/>
    </source>
</evidence>
<keyword evidence="24 31" id="KW-0508">mRNA splicing</keyword>
<dbReference type="InterPro" id="IPR003613">
    <property type="entry name" value="Ubox_domain"/>
</dbReference>
<dbReference type="PANTHER" id="PTHR43995:SF1">
    <property type="entry name" value="PRE-MRNA-PROCESSING FACTOR 19"/>
    <property type="match status" value="1"/>
</dbReference>
<feature type="compositionally biased region" description="Acidic residues" evidence="32">
    <location>
        <begin position="1416"/>
        <end position="1425"/>
    </location>
</feature>
<dbReference type="InterPro" id="IPR007066">
    <property type="entry name" value="RNA_pol_Rpb1_3"/>
</dbReference>
<sequence length="2106" mass="234788">MLFSKETPWRRLEGMSFGLFSADEIRKLSVKSITNSLLLDNVGNAAPNGLYDLALGPADNKEICSTCMQDFSSCPGHFGHIDLPLPAYNPMFFDKLYLLIRGSCLSCHMLKCPRTAVHLLLGQLKLLDVGAMKEVYELENVLNQLLEVNAQPSGIEIQEALEAFITPVLKVNQDKQHTAPVKHICEKKSSLINSFWRVHMGPRKCPNCRGARVTVRREHNCKLIVTHGSSTASAEQDDNLVITKRGFLTPSLAQEHITKLWEKEGFFLKHLFSGFDMNSSEKSFNPEVFFLDLLVVPPSRFRPINRLGDHMFTNGQTVNLQAVLKDNFIIQKLLALIAAEKTGAIEDTPTEMEQSSESTEISQIDQTFLTGVQGLTLTDKLYNVWIRLQIHVNIVFDSEMDKLMTEKFPGVRQLLEKKEGLFRKHMMGKRVDYAARSVICPDMYIGTNEIGIPMVFATKLTYPQPVTPWNVKELRQAVLNGPNVHPGASMVINEDGSRTILNASNLTQREAVAKQLLTPSTGQHRIPMKIVNRHIKNGDVLLLNRQPTLHRPSIQAHCARILPGEKVLRLHYANCKAYNADFDGDEMNAHFPQSELGRAEAYTLVSTDQQYLVPKDGKPLAGLIQDHMVSGTSMTIRGCFFTRDQYTALVYRGLTDKIGRVKLLPPALFKPVPLWTGKQVVSTLLLNVIPQNSIPLNLAGKAKIPSKAWVKEPPRAVPGYKPETMCESQVVIRQGELLLGVLDKAHYGSSAYGLVHCCYELYGGETSGKLLSCLARLFTAYLQLYRGFTLGVEDILVKDGANKQRRKIIQKSVKCGSKALQAAFNLPAAAGDNEARERWQDAHLNTDQRDFNMVDLKFKEEVNQVNNNINKVCMPLGLHRSFPENNLQLMVQSGAKGSTVNTMQISCLLGQIELEGRRPPLMPSGKSLPCFQPYEPQPRSGGFVTGRFLTGIKPSEFFFHCMAGREGLVDTAVKTSRSGYLQRCVIKHLEGLVVQYDLTVRDSDGSVVQFLYGEDGLDIPKTQFLQPQQFPFIRDNYEVIRKSKCLDEVLAKMDPEAAFNHFKAIKKWKAKHERVSPRDGAFLLYSQKKLSKLKSQVGNEIVNNGREAATLQLLEKWRALDESDQMKYLKKTSHCPDPCLALYRPDICFGSVSETFDSIVESYLDQCSVKQEFQASSEIVDTDRLRHLLQLKWQRSLCDPGEAVGLLAAQSIGEPSTQMTLNTFHFAGRGEMNVTLGIPRLREILMVASSNIKTPMMSIPVLMNKKALKRVKTLRKKLTRVCLSEVLHKVDVIETLRVADKRSQKSRVFKLTFHFLPPERYQQDKLLTPNEILHFMEQKFFRMLLEAVKKLSAKLATANVLDARKATASDGDHDAGGAASKEDDGEEDAENNRIVDDEANEGDADATDSKRKEKQEEEENSEEGSGESQLADNPQKSPDQLSGALQDSMRINAVLQLSSAIEDYKYDTTNGLWCELSLVLPLTKVHFDLTSVVVKQAQNAVIMETKGITRCLLNEVTTKEGKKEMVLNTEGINMHEMFKYADILDLNRLYSNEVHAMANTYGIEVALRVIEKEIKDVFAVYGIEVDPRHLSLVADYMCFEGVYKPLNRFGIQSNSSPLQQMTFETSYKFLKQATMLVSNEVPEHPCVSPVSNQVFERRLIEKYIAENGADPINGQPLSEEQLIDIKVSHPIRPKAPSATSIPAILKSLQDEWDAVMLHSFTLRQQLQTTRQELSHALYQHDAACRVIARLTKEVTAAREALATLKPQAGLVAPQAAPASQPAAVGAGGEAMEISEQVGMTPEIIQKLQDKATVLTTERKKRGKTVPEELVRAEDLSKYRQVASHAGLHSASIPGILSLDLCPTDTNKVLTGGADKNVVVFDRREEQIVATLKGHTKKVSSVIYHPAQSVVFSASPDSTIRVWSVTGGNCVQVIRAHEASVTGLSLHATGDYLLSSSEDQFHPDGLIFGTGTADSQIKIWDLKERTNVANFPGHAGPVTAIAFSENGYYLATGAQDSSLKLWDLRKLKNFKTITLDNNYEVKSLVFDQSGTYLAVGGSDIRVYICKQWSEVLNFSDHSGLVTGVAFGEHAQFLASTGMDRSLKFYSL</sequence>
<dbReference type="EMBL" id="QBIY01012558">
    <property type="protein sequence ID" value="RXN23745.1"/>
    <property type="molecule type" value="Genomic_DNA"/>
</dbReference>
<keyword evidence="19 31" id="KW-0227">DNA damage</keyword>
<feature type="repeat" description="WD" evidence="29">
    <location>
        <begin position="1990"/>
        <end position="2031"/>
    </location>
</feature>
<evidence type="ECO:0000256" key="29">
    <source>
        <dbReference type="PROSITE-ProRule" id="PRU00221"/>
    </source>
</evidence>
<keyword evidence="36" id="KW-1267">Proteomics identification</keyword>
<evidence type="ECO:0000256" key="19">
    <source>
        <dbReference type="ARBA" id="ARBA00022763"/>
    </source>
</evidence>
<dbReference type="EC" id="2.7.7.6" evidence="30"/>
<dbReference type="SUPFAM" id="SSF57850">
    <property type="entry name" value="RING/U-box"/>
    <property type="match status" value="1"/>
</dbReference>
<evidence type="ECO:0000256" key="26">
    <source>
        <dbReference type="ARBA" id="ARBA00023242"/>
    </source>
</evidence>
<keyword evidence="15 30" id="KW-0548">Nucleotidyltransferase</keyword>
<dbReference type="GO" id="GO:0003677">
    <property type="term" value="F:DNA binding"/>
    <property type="evidence" value="ECO:0007669"/>
    <property type="project" value="InterPro"/>
</dbReference>
<feature type="region of interest" description="Disordered" evidence="32">
    <location>
        <begin position="1367"/>
        <end position="1442"/>
    </location>
</feature>
<dbReference type="Pfam" id="PF04997">
    <property type="entry name" value="RNA_pol_Rpb1_1"/>
    <property type="match status" value="1"/>
</dbReference>
<evidence type="ECO:0000256" key="17">
    <source>
        <dbReference type="ARBA" id="ARBA00022728"/>
    </source>
</evidence>
<dbReference type="SUPFAM" id="SSF50978">
    <property type="entry name" value="WD40 repeat-like"/>
    <property type="match status" value="1"/>
</dbReference>
<evidence type="ECO:0000256" key="24">
    <source>
        <dbReference type="ARBA" id="ARBA00023187"/>
    </source>
</evidence>
<dbReference type="InterPro" id="IPR036322">
    <property type="entry name" value="WD40_repeat_dom_sf"/>
</dbReference>
<feature type="compositionally biased region" description="Polar residues" evidence="32">
    <location>
        <begin position="1430"/>
        <end position="1442"/>
    </location>
</feature>
<evidence type="ECO:0000256" key="5">
    <source>
        <dbReference type="ARBA" id="ARBA00004642"/>
    </source>
</evidence>
<evidence type="ECO:0000313" key="34">
    <source>
        <dbReference type="EMBL" id="RXN23745.1"/>
    </source>
</evidence>
<dbReference type="Gene3D" id="6.10.250.2940">
    <property type="match status" value="1"/>
</dbReference>
<dbReference type="Gene3D" id="3.30.40.10">
    <property type="entry name" value="Zinc/RING finger domain, C3HC4 (zinc finger)"/>
    <property type="match status" value="1"/>
</dbReference>
<dbReference type="PROSITE" id="PS51698">
    <property type="entry name" value="U_BOX"/>
    <property type="match status" value="1"/>
</dbReference>
<comment type="function">
    <text evidence="30">DNA-dependent RNA polymerase catalyzes the transcription of DNA into RNA using the four ribonucleoside triphosphates as substrates.</text>
</comment>
<dbReference type="GO" id="GO:0006281">
    <property type="term" value="P:DNA repair"/>
    <property type="evidence" value="ECO:0007669"/>
    <property type="project" value="UniProtKB-KW"/>
</dbReference>
<dbReference type="CDD" id="cd02735">
    <property type="entry name" value="RNAP_I_Rpa1_C"/>
    <property type="match status" value="1"/>
</dbReference>
<dbReference type="GO" id="GO:0003899">
    <property type="term" value="F:DNA-directed RNA polymerase activity"/>
    <property type="evidence" value="ECO:0007669"/>
    <property type="project" value="UniProtKB-EC"/>
</dbReference>
<dbReference type="InterPro" id="IPR020472">
    <property type="entry name" value="WD40_PAC1"/>
</dbReference>
<evidence type="ECO:0000256" key="3">
    <source>
        <dbReference type="ARBA" id="ARBA00004286"/>
    </source>
</evidence>
<feature type="repeat" description="WD" evidence="29">
    <location>
        <begin position="1960"/>
        <end position="1989"/>
    </location>
</feature>
<feature type="repeat" description="WD" evidence="29">
    <location>
        <begin position="1891"/>
        <end position="1932"/>
    </location>
</feature>
<dbReference type="FunFam" id="2.40.40.20:FF:000019">
    <property type="entry name" value="DNA-directed RNA polymerase II subunit RPB1"/>
    <property type="match status" value="1"/>
</dbReference>
<dbReference type="PROSITE" id="PS50082">
    <property type="entry name" value="WD_REPEATS_2"/>
    <property type="match status" value="4"/>
</dbReference>
<comment type="caution">
    <text evidence="34">The sequence shown here is derived from an EMBL/GenBank/DDBJ whole genome shotgun (WGS) entry which is preliminary data.</text>
</comment>
<evidence type="ECO:0000256" key="22">
    <source>
        <dbReference type="ARBA" id="ARBA00022842"/>
    </source>
</evidence>
<evidence type="ECO:0000256" key="15">
    <source>
        <dbReference type="ARBA" id="ARBA00022695"/>
    </source>
</evidence>
<dbReference type="SMART" id="SM00320">
    <property type="entry name" value="WD40"/>
    <property type="match status" value="6"/>
</dbReference>
<evidence type="ECO:0000256" key="16">
    <source>
        <dbReference type="ARBA" id="ARBA00022723"/>
    </source>
</evidence>
<organism evidence="34 35">
    <name type="scientific">Labeo rohita</name>
    <name type="common">Indian major carp</name>
    <name type="synonym">Cyprinus rohita</name>
    <dbReference type="NCBI Taxonomy" id="84645"/>
    <lineage>
        <taxon>Eukaryota</taxon>
        <taxon>Metazoa</taxon>
        <taxon>Chordata</taxon>
        <taxon>Craniata</taxon>
        <taxon>Vertebrata</taxon>
        <taxon>Euteleostomi</taxon>
        <taxon>Actinopterygii</taxon>
        <taxon>Neopterygii</taxon>
        <taxon>Teleostei</taxon>
        <taxon>Ostariophysi</taxon>
        <taxon>Cypriniformes</taxon>
        <taxon>Cyprinidae</taxon>
        <taxon>Labeoninae</taxon>
        <taxon>Labeonini</taxon>
        <taxon>Labeo</taxon>
    </lineage>
</organism>
<dbReference type="InterPro" id="IPR007083">
    <property type="entry name" value="RNA_pol_Rpb1_4"/>
</dbReference>
<dbReference type="Gene3D" id="1.10.132.30">
    <property type="match status" value="1"/>
</dbReference>
<dbReference type="PROSITE" id="PS50294">
    <property type="entry name" value="WD_REPEATS_REGION"/>
    <property type="match status" value="3"/>
</dbReference>
<dbReference type="InterPro" id="IPR055340">
    <property type="entry name" value="RING-Ubox_PRP19"/>
</dbReference>
<dbReference type="InterPro" id="IPR044893">
    <property type="entry name" value="RNA_pol_Rpb1_clamp_domain"/>
</dbReference>
<evidence type="ECO:0000256" key="14">
    <source>
        <dbReference type="ARBA" id="ARBA00022679"/>
    </source>
</evidence>
<dbReference type="Gene3D" id="1.10.357.120">
    <property type="match status" value="1"/>
</dbReference>
<keyword evidence="17 31" id="KW-0747">Spliceosome</keyword>
<evidence type="ECO:0000256" key="8">
    <source>
        <dbReference type="ARBA" id="ARBA00006460"/>
    </source>
</evidence>
<dbReference type="GO" id="GO:0046872">
    <property type="term" value="F:metal ion binding"/>
    <property type="evidence" value="ECO:0007669"/>
    <property type="project" value="UniProtKB-KW"/>
</dbReference>
<keyword evidence="35" id="KW-1185">Reference proteome</keyword>
<evidence type="ECO:0000256" key="2">
    <source>
        <dbReference type="ARBA" id="ARBA00001946"/>
    </source>
</evidence>
<evidence type="ECO:0000256" key="27">
    <source>
        <dbReference type="ARBA" id="ARBA00047768"/>
    </source>
</evidence>
<keyword evidence="11" id="KW-0597">Phosphoprotein</keyword>
<comment type="similarity">
    <text evidence="8 30">Belongs to the RNA polymerase beta' chain family.</text>
</comment>
<dbReference type="GO" id="GO:0061630">
    <property type="term" value="F:ubiquitin protein ligase activity"/>
    <property type="evidence" value="ECO:0007669"/>
    <property type="project" value="UniProtKB-UniRule"/>
</dbReference>
<evidence type="ECO:0000256" key="13">
    <source>
        <dbReference type="ARBA" id="ARBA00022664"/>
    </source>
</evidence>
<dbReference type="InterPro" id="IPR015699">
    <property type="entry name" value="DNA-dir_RNA_pol1_lsu_N"/>
</dbReference>
<dbReference type="InterPro" id="IPR047107">
    <property type="entry name" value="DNA-dir_RNA_pol1_lsu_C"/>
</dbReference>
<name>A0A498N4E6_LABRO</name>
<dbReference type="FunFam" id="1.10.274.100:FF:000004">
    <property type="entry name" value="DNA-directed RNA polymerase subunit"/>
    <property type="match status" value="1"/>
</dbReference>
<dbReference type="Pfam" id="PF04983">
    <property type="entry name" value="RNA_pol_Rpb1_3"/>
    <property type="match status" value="1"/>
</dbReference>
<dbReference type="GO" id="GO:0005654">
    <property type="term" value="C:nucleoplasm"/>
    <property type="evidence" value="ECO:0007669"/>
    <property type="project" value="UniProtKB-SubCell"/>
</dbReference>
<dbReference type="Pfam" id="PF08606">
    <property type="entry name" value="Prp19"/>
    <property type="match status" value="1"/>
</dbReference>
<dbReference type="Gene3D" id="2.130.10.10">
    <property type="entry name" value="YVTN repeat-like/Quinoprotein amine dehydrogenase"/>
    <property type="match status" value="2"/>
</dbReference>
<evidence type="ECO:0000256" key="28">
    <source>
        <dbReference type="ARBA" id="ARBA00065144"/>
    </source>
</evidence>
<keyword evidence="26 31" id="KW-0539">Nucleus</keyword>
<dbReference type="InterPro" id="IPR006592">
    <property type="entry name" value="RNA_pol_N"/>
</dbReference>
<evidence type="ECO:0000259" key="33">
    <source>
        <dbReference type="PROSITE" id="PS51698"/>
    </source>
</evidence>
<dbReference type="GO" id="GO:0000398">
    <property type="term" value="P:mRNA splicing, via spliceosome"/>
    <property type="evidence" value="ECO:0007669"/>
    <property type="project" value="InterPro"/>
</dbReference>
<dbReference type="InterPro" id="IPR038120">
    <property type="entry name" value="Rpb1_funnel_sf"/>
</dbReference>
<evidence type="ECO:0000256" key="4">
    <source>
        <dbReference type="ARBA" id="ARBA00004604"/>
    </source>
</evidence>
<keyword evidence="14 30" id="KW-0808">Transferase</keyword>
<evidence type="ECO:0000256" key="21">
    <source>
        <dbReference type="ARBA" id="ARBA00022833"/>
    </source>
</evidence>
<dbReference type="EC" id="2.3.2.27" evidence="31"/>
<dbReference type="GO" id="GO:0000974">
    <property type="term" value="C:Prp19 complex"/>
    <property type="evidence" value="ECO:0007669"/>
    <property type="project" value="UniProtKB-UniRule"/>
</dbReference>
<feature type="compositionally biased region" description="Acidic residues" evidence="32">
    <location>
        <begin position="1397"/>
        <end position="1406"/>
    </location>
</feature>
<dbReference type="InterPro" id="IPR015943">
    <property type="entry name" value="WD40/YVTN_repeat-like_dom_sf"/>
</dbReference>
<keyword evidence="13 31" id="KW-0507">mRNA processing</keyword>
<dbReference type="Pfam" id="PF00623">
    <property type="entry name" value="RNA_pol_Rpb1_2"/>
    <property type="match status" value="1"/>
</dbReference>
<dbReference type="SUPFAM" id="SSF64484">
    <property type="entry name" value="beta and beta-prime subunits of DNA dependent RNA-polymerase"/>
    <property type="match status" value="1"/>
</dbReference>
<comment type="cofactor">
    <cofactor evidence="2">
        <name>Mg(2+)</name>
        <dbReference type="ChEBI" id="CHEBI:18420"/>
    </cofactor>
</comment>
<dbReference type="PROSITE" id="PS00678">
    <property type="entry name" value="WD_REPEATS_1"/>
    <property type="match status" value="1"/>
</dbReference>
<keyword evidence="22" id="KW-0460">Magnesium</keyword>
<dbReference type="STRING" id="84645.A0A498N4E6"/>
<dbReference type="FunFam" id="3.30.40.10:FF:000027">
    <property type="entry name" value="Pre-mRNA-processing factor 19, putative"/>
    <property type="match status" value="1"/>
</dbReference>
<keyword evidence="10 30" id="KW-0240">DNA-directed RNA polymerase</keyword>
<dbReference type="InterPro" id="IPR038959">
    <property type="entry name" value="Prp19"/>
</dbReference>
<dbReference type="PRINTS" id="PR00320">
    <property type="entry name" value="GPROTEINBRPT"/>
</dbReference>
<evidence type="ECO:0000256" key="23">
    <source>
        <dbReference type="ARBA" id="ARBA00023163"/>
    </source>
</evidence>
<evidence type="ECO:0000313" key="35">
    <source>
        <dbReference type="Proteomes" id="UP000290572"/>
    </source>
</evidence>
<feature type="repeat" description="WD" evidence="29">
    <location>
        <begin position="2073"/>
        <end position="2106"/>
    </location>
</feature>
<dbReference type="InterPro" id="IPR013083">
    <property type="entry name" value="Znf_RING/FYVE/PHD"/>
</dbReference>
<accession>A0A498N4E6</accession>
<dbReference type="GO" id="GO:0071006">
    <property type="term" value="C:U2-type catalytic step 1 spliceosome"/>
    <property type="evidence" value="ECO:0007669"/>
    <property type="project" value="TreeGrafter"/>
</dbReference>
<dbReference type="Pfam" id="PF05000">
    <property type="entry name" value="RNA_pol_Rpb1_4"/>
    <property type="match status" value="1"/>
</dbReference>
<dbReference type="Pfam" id="PF04998">
    <property type="entry name" value="RNA_pol_Rpb1_5"/>
    <property type="match status" value="1"/>
</dbReference>
<dbReference type="GO" id="GO:0005736">
    <property type="term" value="C:RNA polymerase I complex"/>
    <property type="evidence" value="ECO:0007669"/>
    <property type="project" value="UniProtKB-ARBA"/>
</dbReference>
<evidence type="ECO:0000256" key="31">
    <source>
        <dbReference type="RuleBase" id="RU367101"/>
    </source>
</evidence>
<comment type="catalytic activity">
    <reaction evidence="27">
        <text>RNA(n) + a ribonucleoside 5'-triphosphate = RNA(n+1) + diphosphate</text>
        <dbReference type="Rhea" id="RHEA:21248"/>
        <dbReference type="Rhea" id="RHEA-COMP:14527"/>
        <dbReference type="Rhea" id="RHEA-COMP:17342"/>
        <dbReference type="ChEBI" id="CHEBI:33019"/>
        <dbReference type="ChEBI" id="CHEBI:61557"/>
        <dbReference type="ChEBI" id="CHEBI:140395"/>
        <dbReference type="EC" id="2.7.7.6"/>
    </reaction>
    <physiologicalReaction direction="left-to-right" evidence="27">
        <dbReference type="Rhea" id="RHEA:21249"/>
    </physiologicalReaction>
</comment>
<dbReference type="SMART" id="SM00504">
    <property type="entry name" value="Ubox"/>
    <property type="match status" value="1"/>
</dbReference>
<evidence type="ECO:0000256" key="32">
    <source>
        <dbReference type="SAM" id="MobiDB-lite"/>
    </source>
</evidence>